<proteinExistence type="inferred from homology"/>
<feature type="coiled-coil region" evidence="2">
    <location>
        <begin position="86"/>
        <end position="139"/>
    </location>
</feature>
<gene>
    <name evidence="5" type="ORF">AYBTSS11_LOCUS1062</name>
</gene>
<evidence type="ECO:0000313" key="5">
    <source>
        <dbReference type="EMBL" id="CAJ1817576.1"/>
    </source>
</evidence>
<evidence type="ECO:0000259" key="3">
    <source>
        <dbReference type="Pfam" id="PF03763"/>
    </source>
</evidence>
<feature type="domain" description="Remorin C-terminal" evidence="3">
    <location>
        <begin position="73"/>
        <end position="176"/>
    </location>
</feature>
<protein>
    <recommendedName>
        <fullName evidence="7">Remorin</fullName>
    </recommendedName>
</protein>
<dbReference type="PANTHER" id="PTHR31775:SF31">
    <property type="entry name" value="REMORIN-LIKE"/>
    <property type="match status" value="1"/>
</dbReference>
<dbReference type="Gramene" id="rna-AYBTSS11_LOCUS1062">
    <property type="protein sequence ID" value="CAJ1817576.1"/>
    <property type="gene ID" value="gene-AYBTSS11_LOCUS1062"/>
</dbReference>
<evidence type="ECO:0000256" key="2">
    <source>
        <dbReference type="SAM" id="Coils"/>
    </source>
</evidence>
<sequence>MAELQSKPETAPEQALVVVEVPSNDAVATEDSRADESKAIIVAPKNTEFPANQHNSRGSIDRDIALAQVAKEKQMSYVKAWEESEKAKADNKANKHLSEVAAWEDKKKAALEADLKKVEEKLEKKKAQYREKMKNKMALVHKEAEEKRAVIEAKRGEEVLKAEESAAKYPTRVRFPVDRSNRHFSKYKQRCRSFSKRLMKKRVCTGFG</sequence>
<feature type="domain" description="Remorin N-terminal" evidence="4">
    <location>
        <begin position="21"/>
        <end position="69"/>
    </location>
</feature>
<evidence type="ECO:0000313" key="6">
    <source>
        <dbReference type="Proteomes" id="UP001189624"/>
    </source>
</evidence>
<dbReference type="Proteomes" id="UP001189624">
    <property type="component" value="Chromosome 1"/>
</dbReference>
<dbReference type="InterPro" id="IPR005518">
    <property type="entry name" value="Remorin_N"/>
</dbReference>
<dbReference type="InterPro" id="IPR005516">
    <property type="entry name" value="Remorin_C"/>
</dbReference>
<accession>A0AA86RZY5</accession>
<dbReference type="AlphaFoldDB" id="A0AA86RZY5"/>
<keyword evidence="2" id="KW-0175">Coiled coil</keyword>
<organism evidence="5 6">
    <name type="scientific">Sphenostylis stenocarpa</name>
    <dbReference type="NCBI Taxonomy" id="92480"/>
    <lineage>
        <taxon>Eukaryota</taxon>
        <taxon>Viridiplantae</taxon>
        <taxon>Streptophyta</taxon>
        <taxon>Embryophyta</taxon>
        <taxon>Tracheophyta</taxon>
        <taxon>Spermatophyta</taxon>
        <taxon>Magnoliopsida</taxon>
        <taxon>eudicotyledons</taxon>
        <taxon>Gunneridae</taxon>
        <taxon>Pentapetalae</taxon>
        <taxon>rosids</taxon>
        <taxon>fabids</taxon>
        <taxon>Fabales</taxon>
        <taxon>Fabaceae</taxon>
        <taxon>Papilionoideae</taxon>
        <taxon>50 kb inversion clade</taxon>
        <taxon>NPAAA clade</taxon>
        <taxon>indigoferoid/millettioid clade</taxon>
        <taxon>Phaseoleae</taxon>
        <taxon>Sphenostylis</taxon>
    </lineage>
</organism>
<comment type="similarity">
    <text evidence="1">Belongs to the remorin family.</text>
</comment>
<name>A0AA86RZY5_9FABA</name>
<reference evidence="5" key="1">
    <citation type="submission" date="2023-10" db="EMBL/GenBank/DDBJ databases">
        <authorList>
            <person name="Domelevo Entfellner J.-B."/>
        </authorList>
    </citation>
    <scope>NUCLEOTIDE SEQUENCE</scope>
</reference>
<dbReference type="EMBL" id="OY731398">
    <property type="protein sequence ID" value="CAJ1817576.1"/>
    <property type="molecule type" value="Genomic_DNA"/>
</dbReference>
<dbReference type="PANTHER" id="PTHR31775">
    <property type="entry name" value="OS02G0117200 PROTEIN"/>
    <property type="match status" value="1"/>
</dbReference>
<evidence type="ECO:0000259" key="4">
    <source>
        <dbReference type="Pfam" id="PF03766"/>
    </source>
</evidence>
<dbReference type="Pfam" id="PF03766">
    <property type="entry name" value="Remorin_N"/>
    <property type="match status" value="1"/>
</dbReference>
<evidence type="ECO:0000256" key="1">
    <source>
        <dbReference type="ARBA" id="ARBA00005711"/>
    </source>
</evidence>
<evidence type="ECO:0008006" key="7">
    <source>
        <dbReference type="Google" id="ProtNLM"/>
    </source>
</evidence>
<keyword evidence="6" id="KW-1185">Reference proteome</keyword>
<dbReference type="Pfam" id="PF03763">
    <property type="entry name" value="Remorin_C"/>
    <property type="match status" value="1"/>
</dbReference>